<protein>
    <submittedName>
        <fullName evidence="1">Uncharacterized protein</fullName>
    </submittedName>
</protein>
<organism evidence="1 2">
    <name type="scientific">Ancylomarina subtilis</name>
    <dbReference type="NCBI Taxonomy" id="1639035"/>
    <lineage>
        <taxon>Bacteria</taxon>
        <taxon>Pseudomonadati</taxon>
        <taxon>Bacteroidota</taxon>
        <taxon>Bacteroidia</taxon>
        <taxon>Marinilabiliales</taxon>
        <taxon>Marinifilaceae</taxon>
        <taxon>Ancylomarina</taxon>
    </lineage>
</organism>
<evidence type="ECO:0000313" key="2">
    <source>
        <dbReference type="Proteomes" id="UP000293562"/>
    </source>
</evidence>
<evidence type="ECO:0000313" key="1">
    <source>
        <dbReference type="EMBL" id="RZT93268.1"/>
    </source>
</evidence>
<dbReference type="AlphaFoldDB" id="A0A4Q7VE63"/>
<sequence>MKLYQFKDDSNAYCFLTNGNLSDYFLGMLIDMQKVTYLHF</sequence>
<gene>
    <name evidence="1" type="ORF">EV201_2420</name>
</gene>
<name>A0A4Q7VE63_9BACT</name>
<dbReference type="Proteomes" id="UP000293562">
    <property type="component" value="Unassembled WGS sequence"/>
</dbReference>
<dbReference type="EMBL" id="SHKN01000002">
    <property type="protein sequence ID" value="RZT93268.1"/>
    <property type="molecule type" value="Genomic_DNA"/>
</dbReference>
<comment type="caution">
    <text evidence="1">The sequence shown here is derived from an EMBL/GenBank/DDBJ whole genome shotgun (WGS) entry which is preliminary data.</text>
</comment>
<accession>A0A4Q7VE63</accession>
<keyword evidence="2" id="KW-1185">Reference proteome</keyword>
<proteinExistence type="predicted"/>
<reference evidence="1 2" key="1">
    <citation type="submission" date="2019-02" db="EMBL/GenBank/DDBJ databases">
        <title>Genomic Encyclopedia of Type Strains, Phase IV (KMG-IV): sequencing the most valuable type-strain genomes for metagenomic binning, comparative biology and taxonomic classification.</title>
        <authorList>
            <person name="Goeker M."/>
        </authorList>
    </citation>
    <scope>NUCLEOTIDE SEQUENCE [LARGE SCALE GENOMIC DNA]</scope>
    <source>
        <strain evidence="1 2">DSM 28825</strain>
    </source>
</reference>